<evidence type="ECO:0000259" key="16">
    <source>
        <dbReference type="PROSITE" id="PS50255"/>
    </source>
</evidence>
<dbReference type="PROSITE" id="PS50255">
    <property type="entry name" value="CYTOCHROME_B5_2"/>
    <property type="match status" value="1"/>
</dbReference>
<keyword evidence="6" id="KW-0256">Endoplasmic reticulum</keyword>
<keyword evidence="5 14" id="KW-0479">Metal-binding</keyword>
<gene>
    <name evidence="17" type="ORF">PMACD_LOCUS7602</name>
</gene>
<organism evidence="17 18">
    <name type="scientific">Pieris macdunnoughi</name>
    <dbReference type="NCBI Taxonomy" id="345717"/>
    <lineage>
        <taxon>Eukaryota</taxon>
        <taxon>Metazoa</taxon>
        <taxon>Ecdysozoa</taxon>
        <taxon>Arthropoda</taxon>
        <taxon>Hexapoda</taxon>
        <taxon>Insecta</taxon>
        <taxon>Pterygota</taxon>
        <taxon>Neoptera</taxon>
        <taxon>Endopterygota</taxon>
        <taxon>Lepidoptera</taxon>
        <taxon>Glossata</taxon>
        <taxon>Ditrysia</taxon>
        <taxon>Papilionoidea</taxon>
        <taxon>Pieridae</taxon>
        <taxon>Pierinae</taxon>
        <taxon>Pieris</taxon>
    </lineage>
</organism>
<dbReference type="InterPro" id="IPR036400">
    <property type="entry name" value="Cyt_B5-like_heme/steroid_sf"/>
</dbReference>
<evidence type="ECO:0000256" key="5">
    <source>
        <dbReference type="ARBA" id="ARBA00022723"/>
    </source>
</evidence>
<reference evidence="17" key="1">
    <citation type="submission" date="2021-02" db="EMBL/GenBank/DDBJ databases">
        <authorList>
            <person name="Steward A R."/>
        </authorList>
    </citation>
    <scope>NUCLEOTIDE SEQUENCE</scope>
</reference>
<dbReference type="PANTHER" id="PTHR19359">
    <property type="entry name" value="CYTOCHROME B5"/>
    <property type="match status" value="1"/>
</dbReference>
<keyword evidence="14" id="KW-1133">Transmembrane helix</keyword>
<comment type="caution">
    <text evidence="17">The sequence shown here is derived from an EMBL/GenBank/DDBJ whole genome shotgun (WGS) entry which is preliminary data.</text>
</comment>
<dbReference type="PROSITE" id="PS00191">
    <property type="entry name" value="CYTOCHROME_B5_1"/>
    <property type="match status" value="1"/>
</dbReference>
<dbReference type="InterPro" id="IPR050668">
    <property type="entry name" value="Cytochrome_b5"/>
</dbReference>
<keyword evidence="18" id="KW-1185">Reference proteome</keyword>
<evidence type="ECO:0000256" key="7">
    <source>
        <dbReference type="ARBA" id="ARBA00022848"/>
    </source>
</evidence>
<evidence type="ECO:0000256" key="1">
    <source>
        <dbReference type="ARBA" id="ARBA00004131"/>
    </source>
</evidence>
<evidence type="ECO:0000256" key="3">
    <source>
        <dbReference type="ARBA" id="ARBA00022617"/>
    </source>
</evidence>
<dbReference type="Proteomes" id="UP000663880">
    <property type="component" value="Unassembled WGS sequence"/>
</dbReference>
<dbReference type="PRINTS" id="PR00363">
    <property type="entry name" value="CYTOCHROMEB5"/>
</dbReference>
<evidence type="ECO:0000256" key="13">
    <source>
        <dbReference type="ARBA" id="ARBA00039806"/>
    </source>
</evidence>
<sequence>MDKIITLEEVKKHRRKNSVWIVIHNDVYDVTSYLEEHPGGEDALLEVAGQDGTQAFEDVGHSDDAREILKKFKIGSLPVEQKSTFLHTCCKVKRKQSRSQHSSECSMCSSVSCPNVPHTDKEEKTWRTFDGSPSSDRLDRRYEKSNGPTLSTSPSVERRVQSVVVPRERRPRGPPCGSSSLKWAVLALAGAIVIGFVIKKALAK</sequence>
<protein>
    <recommendedName>
        <fullName evidence="13">Cytochrome b5</fullName>
    </recommendedName>
</protein>
<evidence type="ECO:0000256" key="10">
    <source>
        <dbReference type="ARBA" id="ARBA00023136"/>
    </source>
</evidence>
<feature type="compositionally biased region" description="Basic and acidic residues" evidence="15">
    <location>
        <begin position="118"/>
        <end position="127"/>
    </location>
</feature>
<evidence type="ECO:0000256" key="6">
    <source>
        <dbReference type="ARBA" id="ARBA00022824"/>
    </source>
</evidence>
<keyword evidence="8" id="KW-0249">Electron transport</keyword>
<keyword evidence="3 14" id="KW-0349">Heme</keyword>
<evidence type="ECO:0000256" key="14">
    <source>
        <dbReference type="RuleBase" id="RU362121"/>
    </source>
</evidence>
<evidence type="ECO:0000256" key="2">
    <source>
        <dbReference type="ARBA" id="ARBA00022448"/>
    </source>
</evidence>
<dbReference type="OrthoDB" id="260519at2759"/>
<evidence type="ECO:0000256" key="12">
    <source>
        <dbReference type="ARBA" id="ARBA00038168"/>
    </source>
</evidence>
<dbReference type="EMBL" id="CAJOBZ010000018">
    <property type="protein sequence ID" value="CAF4857405.1"/>
    <property type="molecule type" value="Genomic_DNA"/>
</dbReference>
<dbReference type="PANTHER" id="PTHR19359:SF150">
    <property type="entry name" value="CYTOCHROME B5"/>
    <property type="match status" value="1"/>
</dbReference>
<keyword evidence="10 14" id="KW-0472">Membrane</keyword>
<dbReference type="GO" id="GO:0020037">
    <property type="term" value="F:heme binding"/>
    <property type="evidence" value="ECO:0007669"/>
    <property type="project" value="UniProtKB-UniRule"/>
</dbReference>
<dbReference type="AlphaFoldDB" id="A0A821SJ38"/>
<feature type="transmembrane region" description="Helical" evidence="14">
    <location>
        <begin position="180"/>
        <end position="198"/>
    </location>
</feature>
<comment type="subcellular location">
    <subcellularLocation>
        <location evidence="1">Endoplasmic reticulum membrane</location>
        <topology evidence="1">Single-pass membrane protein</topology>
        <orientation evidence="1">Cytoplasmic side</orientation>
    </subcellularLocation>
    <subcellularLocation>
        <location evidence="11">Microsome membrane</location>
        <topology evidence="11">Single-pass membrane protein</topology>
        <orientation evidence="11">Cytoplasmic side</orientation>
    </subcellularLocation>
</comment>
<feature type="region of interest" description="Disordered" evidence="15">
    <location>
        <begin position="105"/>
        <end position="177"/>
    </location>
</feature>
<dbReference type="InterPro" id="IPR018506">
    <property type="entry name" value="Cyt_B5_heme-BS"/>
</dbReference>
<evidence type="ECO:0000313" key="17">
    <source>
        <dbReference type="EMBL" id="CAF4857405.1"/>
    </source>
</evidence>
<name>A0A821SJ38_9NEOP</name>
<keyword evidence="2" id="KW-0813">Transport</keyword>
<keyword evidence="9 14" id="KW-0408">Iron</keyword>
<dbReference type="Pfam" id="PF00173">
    <property type="entry name" value="Cyt-b5"/>
    <property type="match status" value="1"/>
</dbReference>
<dbReference type="Gene3D" id="3.10.120.10">
    <property type="entry name" value="Cytochrome b5-like heme/steroid binding domain"/>
    <property type="match status" value="1"/>
</dbReference>
<evidence type="ECO:0000256" key="9">
    <source>
        <dbReference type="ARBA" id="ARBA00023004"/>
    </source>
</evidence>
<accession>A0A821SJ38</accession>
<evidence type="ECO:0000256" key="8">
    <source>
        <dbReference type="ARBA" id="ARBA00022982"/>
    </source>
</evidence>
<dbReference type="SUPFAM" id="SSF55856">
    <property type="entry name" value="Cytochrome b5-like heme/steroid binding domain"/>
    <property type="match status" value="1"/>
</dbReference>
<dbReference type="SMART" id="SM01117">
    <property type="entry name" value="Cyt-b5"/>
    <property type="match status" value="1"/>
</dbReference>
<evidence type="ECO:0000256" key="11">
    <source>
        <dbReference type="ARBA" id="ARBA00037877"/>
    </source>
</evidence>
<keyword evidence="7" id="KW-0492">Microsome</keyword>
<keyword evidence="4 14" id="KW-0812">Transmembrane</keyword>
<evidence type="ECO:0000313" key="18">
    <source>
        <dbReference type="Proteomes" id="UP000663880"/>
    </source>
</evidence>
<comment type="similarity">
    <text evidence="12 14">Belongs to the cytochrome b5 family.</text>
</comment>
<evidence type="ECO:0000256" key="4">
    <source>
        <dbReference type="ARBA" id="ARBA00022692"/>
    </source>
</evidence>
<dbReference type="InterPro" id="IPR001199">
    <property type="entry name" value="Cyt_B5-like_heme/steroid-bd"/>
</dbReference>
<dbReference type="FunFam" id="3.10.120.10:FF:000002">
    <property type="entry name" value="Cytochrome b5 type B"/>
    <property type="match status" value="1"/>
</dbReference>
<evidence type="ECO:0000256" key="15">
    <source>
        <dbReference type="SAM" id="MobiDB-lite"/>
    </source>
</evidence>
<proteinExistence type="inferred from homology"/>
<dbReference type="GO" id="GO:0046872">
    <property type="term" value="F:metal ion binding"/>
    <property type="evidence" value="ECO:0007669"/>
    <property type="project" value="UniProtKB-UniRule"/>
</dbReference>
<dbReference type="GO" id="GO:0005789">
    <property type="term" value="C:endoplasmic reticulum membrane"/>
    <property type="evidence" value="ECO:0007669"/>
    <property type="project" value="UniProtKB-SubCell"/>
</dbReference>
<feature type="domain" description="Cytochrome b5 heme-binding" evidence="16">
    <location>
        <begin position="2"/>
        <end position="78"/>
    </location>
</feature>